<protein>
    <recommendedName>
        <fullName evidence="3">CCHC-type domain-containing protein</fullName>
    </recommendedName>
</protein>
<keyword evidence="5" id="KW-1185">Reference proteome</keyword>
<dbReference type="GO" id="GO:0008270">
    <property type="term" value="F:zinc ion binding"/>
    <property type="evidence" value="ECO:0007669"/>
    <property type="project" value="UniProtKB-KW"/>
</dbReference>
<feature type="compositionally biased region" description="Polar residues" evidence="2">
    <location>
        <begin position="358"/>
        <end position="376"/>
    </location>
</feature>
<evidence type="ECO:0000256" key="2">
    <source>
        <dbReference type="SAM" id="MobiDB-lite"/>
    </source>
</evidence>
<feature type="region of interest" description="Disordered" evidence="2">
    <location>
        <begin position="358"/>
        <end position="407"/>
    </location>
</feature>
<feature type="domain" description="CCHC-type" evidence="3">
    <location>
        <begin position="149"/>
        <end position="163"/>
    </location>
</feature>
<sequence>MAKRLNMLWARNDTIQITNRTNGYYFIRFTNKLEYEATLTGGPWLIGDHYITTQKWKKSFNPKTCKIASTLAWIHLPDLPIELFNPKAVMRIAARAGTPVRVYRAKKLGARGVYARACIEVDLTKPLLSKYKVEGVEYEINYEGLDNVCFECGMYGHSKNACPTLHSNEHTQETTLGGNPTDQVKHTEAYGEWMIAKRRERRPNRRADQGVVGNPTGKKASRDGNFAPGSRFSVLECEEVDNDIVPTKDTEMEVRVAAKEKGKGAERGKTSKPKVSPQKSQAIWVEKIPSQQNPQEEKRHIEGEESTSSENRHQPYDQVVAVGKTKGLSQNKETVKSIKNKQGLAKDGQIAKHISLSSSTQGMEGRNQAPNNSNTGGAKEGKGQYQDASMHPYNAIPGGQPSRVESVAPPRGCLRLTSNETKVTLRILRYDGFEHILMEL</sequence>
<dbReference type="GO" id="GO:0003676">
    <property type="term" value="F:nucleic acid binding"/>
    <property type="evidence" value="ECO:0007669"/>
    <property type="project" value="InterPro"/>
</dbReference>
<evidence type="ECO:0000313" key="4">
    <source>
        <dbReference type="EMBL" id="CAL1410590.1"/>
    </source>
</evidence>
<organism evidence="4 5">
    <name type="scientific">Linum trigynum</name>
    <dbReference type="NCBI Taxonomy" id="586398"/>
    <lineage>
        <taxon>Eukaryota</taxon>
        <taxon>Viridiplantae</taxon>
        <taxon>Streptophyta</taxon>
        <taxon>Embryophyta</taxon>
        <taxon>Tracheophyta</taxon>
        <taxon>Spermatophyta</taxon>
        <taxon>Magnoliopsida</taxon>
        <taxon>eudicotyledons</taxon>
        <taxon>Gunneridae</taxon>
        <taxon>Pentapetalae</taxon>
        <taxon>rosids</taxon>
        <taxon>fabids</taxon>
        <taxon>Malpighiales</taxon>
        <taxon>Linaceae</taxon>
        <taxon>Linum</taxon>
    </lineage>
</organism>
<dbReference type="InterPro" id="IPR040256">
    <property type="entry name" value="At4g02000-like"/>
</dbReference>
<dbReference type="Proteomes" id="UP001497516">
    <property type="component" value="Chromosome 9"/>
</dbReference>
<dbReference type="AlphaFoldDB" id="A0AAV2GMI4"/>
<reference evidence="4 5" key="1">
    <citation type="submission" date="2024-04" db="EMBL/GenBank/DDBJ databases">
        <authorList>
            <person name="Fracassetti M."/>
        </authorList>
    </citation>
    <scope>NUCLEOTIDE SEQUENCE [LARGE SCALE GENOMIC DNA]</scope>
</reference>
<proteinExistence type="predicted"/>
<evidence type="ECO:0000313" key="5">
    <source>
        <dbReference type="Proteomes" id="UP001497516"/>
    </source>
</evidence>
<feature type="region of interest" description="Disordered" evidence="2">
    <location>
        <begin position="197"/>
        <end position="229"/>
    </location>
</feature>
<dbReference type="EMBL" id="OZ034822">
    <property type="protein sequence ID" value="CAL1410590.1"/>
    <property type="molecule type" value="Genomic_DNA"/>
</dbReference>
<keyword evidence="1" id="KW-0862">Zinc</keyword>
<dbReference type="Pfam" id="PF14111">
    <property type="entry name" value="DUF4283"/>
    <property type="match status" value="1"/>
</dbReference>
<dbReference type="InterPro" id="IPR025558">
    <property type="entry name" value="DUF4283"/>
</dbReference>
<dbReference type="Pfam" id="PF14392">
    <property type="entry name" value="zf-CCHC_4"/>
    <property type="match status" value="1"/>
</dbReference>
<dbReference type="PROSITE" id="PS50158">
    <property type="entry name" value="ZF_CCHC"/>
    <property type="match status" value="1"/>
</dbReference>
<name>A0AAV2GMI4_9ROSI</name>
<evidence type="ECO:0000259" key="3">
    <source>
        <dbReference type="PROSITE" id="PS50158"/>
    </source>
</evidence>
<keyword evidence="1" id="KW-0479">Metal-binding</keyword>
<gene>
    <name evidence="4" type="ORF">LTRI10_LOCUS49994</name>
</gene>
<dbReference type="InterPro" id="IPR001878">
    <property type="entry name" value="Znf_CCHC"/>
</dbReference>
<keyword evidence="1" id="KW-0863">Zinc-finger</keyword>
<feature type="compositionally biased region" description="Basic and acidic residues" evidence="2">
    <location>
        <begin position="258"/>
        <end position="269"/>
    </location>
</feature>
<accession>A0AAV2GMI4</accession>
<evidence type="ECO:0000256" key="1">
    <source>
        <dbReference type="PROSITE-ProRule" id="PRU00047"/>
    </source>
</evidence>
<dbReference type="PANTHER" id="PTHR31286">
    <property type="entry name" value="GLYCINE-RICH CELL WALL STRUCTURAL PROTEIN 1.8-LIKE"/>
    <property type="match status" value="1"/>
</dbReference>
<dbReference type="InterPro" id="IPR025836">
    <property type="entry name" value="Zn_knuckle_CX2CX4HX4C"/>
</dbReference>
<feature type="region of interest" description="Disordered" evidence="2">
    <location>
        <begin position="258"/>
        <end position="316"/>
    </location>
</feature>
<dbReference type="PANTHER" id="PTHR31286:SF99">
    <property type="entry name" value="DUF4283 DOMAIN-CONTAINING PROTEIN"/>
    <property type="match status" value="1"/>
</dbReference>